<dbReference type="EMBL" id="JABSTR010000004">
    <property type="protein sequence ID" value="KAH9366014.1"/>
    <property type="molecule type" value="Genomic_DNA"/>
</dbReference>
<protein>
    <recommendedName>
        <fullName evidence="3">Reverse transcriptase domain-containing protein</fullName>
    </recommendedName>
</protein>
<evidence type="ECO:0000313" key="2">
    <source>
        <dbReference type="Proteomes" id="UP000821853"/>
    </source>
</evidence>
<dbReference type="AlphaFoldDB" id="A0A9J6FI28"/>
<organism evidence="1 2">
    <name type="scientific">Haemaphysalis longicornis</name>
    <name type="common">Bush tick</name>
    <dbReference type="NCBI Taxonomy" id="44386"/>
    <lineage>
        <taxon>Eukaryota</taxon>
        <taxon>Metazoa</taxon>
        <taxon>Ecdysozoa</taxon>
        <taxon>Arthropoda</taxon>
        <taxon>Chelicerata</taxon>
        <taxon>Arachnida</taxon>
        <taxon>Acari</taxon>
        <taxon>Parasitiformes</taxon>
        <taxon>Ixodida</taxon>
        <taxon>Ixodoidea</taxon>
        <taxon>Ixodidae</taxon>
        <taxon>Haemaphysalinae</taxon>
        <taxon>Haemaphysalis</taxon>
    </lineage>
</organism>
<evidence type="ECO:0008006" key="3">
    <source>
        <dbReference type="Google" id="ProtNLM"/>
    </source>
</evidence>
<reference evidence="1 2" key="1">
    <citation type="journal article" date="2020" name="Cell">
        <title>Large-Scale Comparative Analyses of Tick Genomes Elucidate Their Genetic Diversity and Vector Capacities.</title>
        <authorList>
            <consortium name="Tick Genome and Microbiome Consortium (TIGMIC)"/>
            <person name="Jia N."/>
            <person name="Wang J."/>
            <person name="Shi W."/>
            <person name="Du L."/>
            <person name="Sun Y."/>
            <person name="Zhan W."/>
            <person name="Jiang J.F."/>
            <person name="Wang Q."/>
            <person name="Zhang B."/>
            <person name="Ji P."/>
            <person name="Bell-Sakyi L."/>
            <person name="Cui X.M."/>
            <person name="Yuan T.T."/>
            <person name="Jiang B.G."/>
            <person name="Yang W.F."/>
            <person name="Lam T.T."/>
            <person name="Chang Q.C."/>
            <person name="Ding S.J."/>
            <person name="Wang X.J."/>
            <person name="Zhu J.G."/>
            <person name="Ruan X.D."/>
            <person name="Zhao L."/>
            <person name="Wei J.T."/>
            <person name="Ye R.Z."/>
            <person name="Que T.C."/>
            <person name="Du C.H."/>
            <person name="Zhou Y.H."/>
            <person name="Cheng J.X."/>
            <person name="Dai P.F."/>
            <person name="Guo W.B."/>
            <person name="Han X.H."/>
            <person name="Huang E.J."/>
            <person name="Li L.F."/>
            <person name="Wei W."/>
            <person name="Gao Y.C."/>
            <person name="Liu J.Z."/>
            <person name="Shao H.Z."/>
            <person name="Wang X."/>
            <person name="Wang C.C."/>
            <person name="Yang T.C."/>
            <person name="Huo Q.B."/>
            <person name="Li W."/>
            <person name="Chen H.Y."/>
            <person name="Chen S.E."/>
            <person name="Zhou L.G."/>
            <person name="Ni X.B."/>
            <person name="Tian J.H."/>
            <person name="Sheng Y."/>
            <person name="Liu T."/>
            <person name="Pan Y.S."/>
            <person name="Xia L.Y."/>
            <person name="Li J."/>
            <person name="Zhao F."/>
            <person name="Cao W.C."/>
        </authorList>
    </citation>
    <scope>NUCLEOTIDE SEQUENCE [LARGE SCALE GENOMIC DNA]</scope>
    <source>
        <strain evidence="1">HaeL-2018</strain>
    </source>
</reference>
<gene>
    <name evidence="1" type="ORF">HPB48_012529</name>
</gene>
<accession>A0A9J6FI28</accession>
<name>A0A9J6FI28_HAELO</name>
<comment type="caution">
    <text evidence="1">The sequence shown here is derived from an EMBL/GenBank/DDBJ whole genome shotgun (WGS) entry which is preliminary data.</text>
</comment>
<dbReference type="VEuPathDB" id="VectorBase:HLOH_048416"/>
<sequence length="99" mass="11285">MARLPTYIISIPDLHFTTYADDITLWSHKGSVGEQAYMLQQGIDAVRNFLRDVGMQASPEKLEYVVVPNGPNFRAQPTRELFSFKLNNQPFLANHLLGY</sequence>
<evidence type="ECO:0000313" key="1">
    <source>
        <dbReference type="EMBL" id="KAH9366014.1"/>
    </source>
</evidence>
<dbReference type="OrthoDB" id="6507858at2759"/>
<keyword evidence="2" id="KW-1185">Reference proteome</keyword>
<proteinExistence type="predicted"/>
<dbReference type="Proteomes" id="UP000821853">
    <property type="component" value="Chromosome 2"/>
</dbReference>